<keyword evidence="6 8" id="KW-1133">Transmembrane helix</keyword>
<dbReference type="PRINTS" id="PR01806">
    <property type="entry name" value="VIRFACTRMVIN"/>
</dbReference>
<evidence type="ECO:0000256" key="2">
    <source>
        <dbReference type="ARBA" id="ARBA00022475"/>
    </source>
</evidence>
<feature type="transmembrane region" description="Helical" evidence="8">
    <location>
        <begin position="400"/>
        <end position="420"/>
    </location>
</feature>
<evidence type="ECO:0000256" key="7">
    <source>
        <dbReference type="ARBA" id="ARBA00023136"/>
    </source>
</evidence>
<dbReference type="GO" id="GO:0034204">
    <property type="term" value="P:lipid translocation"/>
    <property type="evidence" value="ECO:0007669"/>
    <property type="project" value="TreeGrafter"/>
</dbReference>
<feature type="transmembrane region" description="Helical" evidence="8">
    <location>
        <begin position="266"/>
        <end position="284"/>
    </location>
</feature>
<dbReference type="PANTHER" id="PTHR47019:SF1">
    <property type="entry name" value="LIPID II FLIPPASE MURJ"/>
    <property type="match status" value="1"/>
</dbReference>
<comment type="subcellular location">
    <subcellularLocation>
        <location evidence="1 8">Cell membrane</location>
        <topology evidence="1 8">Multi-pass membrane protein</topology>
    </subcellularLocation>
</comment>
<dbReference type="PANTHER" id="PTHR47019">
    <property type="entry name" value="LIPID II FLIPPASE MURJ"/>
    <property type="match status" value="1"/>
</dbReference>
<evidence type="ECO:0000256" key="8">
    <source>
        <dbReference type="HAMAP-Rule" id="MF_02078"/>
    </source>
</evidence>
<keyword evidence="2 8" id="KW-1003">Cell membrane</keyword>
<comment type="pathway">
    <text evidence="8">Cell wall biogenesis; peptidoglycan biosynthesis.</text>
</comment>
<evidence type="ECO:0000256" key="3">
    <source>
        <dbReference type="ARBA" id="ARBA00022692"/>
    </source>
</evidence>
<keyword evidence="4 8" id="KW-0133">Cell shape</keyword>
<feature type="transmembrane region" description="Helical" evidence="8">
    <location>
        <begin position="305"/>
        <end position="327"/>
    </location>
</feature>
<feature type="transmembrane region" description="Helical" evidence="8">
    <location>
        <begin position="470"/>
        <end position="497"/>
    </location>
</feature>
<dbReference type="KEGG" id="bcoh:BC6307_21365"/>
<dbReference type="PIRSF" id="PIRSF002869">
    <property type="entry name" value="MviN"/>
    <property type="match status" value="1"/>
</dbReference>
<sequence>MMKKVVILLMIITIASKFLGFARDITLAYFYGASNISDAYLIALTIPTVIFAIIATGISTGYIPMYSKLESDYGVEKANLYTSKLTNIILLLCLIIVGFSLIFTEQIVKVFASGFEGETLTLAIKFTQISIFGIFFTGVIGIYKGFLQIKGKQAIPAMIGFPMNFIIILSIFLSTKVDIILLAYGIVVATAAQLFLLIPFVNRTGYKYSLTFDLKDENIRKMSYLALPIIIGTSIEQINKVIDRTLASQISIGGISALNYADNLKGMVSAIFVTSIVVVLYPLISKMAAKNNIDGLKKSISEAIVGVNLLVVPATIGFIIFAEPLVSLLFGRGEFDSNAIYMTSSALSFYAIGLIGFALREVISKVFYSLQDTKTPMINATIAIILNIVLNIILSRYMGVSGLALATSISVIFCTILLFISLRNKIGSFGLKNITLSFGKIFLSSILMGVAARNLYVFLLSFNISNFTSLFLSIVVAIIVYFLVISFMNISEVNTIIRAIKEKKIRKRI</sequence>
<keyword evidence="8 9" id="KW-0813">Transport</keyword>
<feature type="transmembrane region" description="Helical" evidence="8">
    <location>
        <begin position="85"/>
        <end position="103"/>
    </location>
</feature>
<dbReference type="HAMAP" id="MF_02078">
    <property type="entry name" value="MurJ_MviN"/>
    <property type="match status" value="1"/>
</dbReference>
<keyword evidence="8 9" id="KW-0961">Cell wall biogenesis/degradation</keyword>
<dbReference type="Pfam" id="PF03023">
    <property type="entry name" value="MurJ"/>
    <property type="match status" value="1"/>
</dbReference>
<evidence type="ECO:0000313" key="11">
    <source>
        <dbReference type="Proteomes" id="UP000215224"/>
    </source>
</evidence>
<keyword evidence="11" id="KW-1185">Reference proteome</keyword>
<feature type="transmembrane region" description="Helical" evidence="8">
    <location>
        <begin position="441"/>
        <end position="464"/>
    </location>
</feature>
<dbReference type="EMBL" id="CP018866">
    <property type="protein sequence ID" value="AST93630.1"/>
    <property type="molecule type" value="Genomic_DNA"/>
</dbReference>
<accession>A0A223KW19</accession>
<dbReference type="GO" id="GO:0071555">
    <property type="term" value="P:cell wall organization"/>
    <property type="evidence" value="ECO:0007669"/>
    <property type="project" value="UniProtKB-UniRule"/>
</dbReference>
<evidence type="ECO:0000256" key="4">
    <source>
        <dbReference type="ARBA" id="ARBA00022960"/>
    </source>
</evidence>
<evidence type="ECO:0000256" key="9">
    <source>
        <dbReference type="PIRNR" id="PIRNR002869"/>
    </source>
</evidence>
<dbReference type="STRING" id="1314751.GCA_001591425_03623"/>
<comment type="similarity">
    <text evidence="8 9">Belongs to the MurJ/MviN family.</text>
</comment>
<keyword evidence="7 8" id="KW-0472">Membrane</keyword>
<proteinExistence type="inferred from homology"/>
<dbReference type="AlphaFoldDB" id="A0A223KW19"/>
<feature type="transmembrane region" description="Helical" evidence="8">
    <location>
        <begin position="375"/>
        <end position="394"/>
    </location>
</feature>
<feature type="transmembrane region" description="Helical" evidence="8">
    <location>
        <begin position="123"/>
        <end position="143"/>
    </location>
</feature>
<name>A0A223KW19_9BACI</name>
<dbReference type="CDD" id="cd13123">
    <property type="entry name" value="MATE_MurJ_like"/>
    <property type="match status" value="1"/>
</dbReference>
<organism evidence="10 11">
    <name type="scientific">Sutcliffiella cohnii</name>
    <dbReference type="NCBI Taxonomy" id="33932"/>
    <lineage>
        <taxon>Bacteria</taxon>
        <taxon>Bacillati</taxon>
        <taxon>Bacillota</taxon>
        <taxon>Bacilli</taxon>
        <taxon>Bacillales</taxon>
        <taxon>Bacillaceae</taxon>
        <taxon>Sutcliffiella</taxon>
    </lineage>
</organism>
<feature type="transmembrane region" description="Helical" evidence="8">
    <location>
        <begin position="222"/>
        <end position="238"/>
    </location>
</feature>
<dbReference type="GO" id="GO:0009252">
    <property type="term" value="P:peptidoglycan biosynthetic process"/>
    <property type="evidence" value="ECO:0007669"/>
    <property type="project" value="UniProtKB-UniRule"/>
</dbReference>
<comment type="function">
    <text evidence="8 9">Involved in peptidoglycan biosynthesis. Transports lipid-linked peptidoglycan precursors from the inner to the outer leaflet of the cytoplasmic membrane.</text>
</comment>
<feature type="transmembrane region" description="Helical" evidence="8">
    <location>
        <begin position="339"/>
        <end position="363"/>
    </location>
</feature>
<gene>
    <name evidence="8" type="primary">murJ</name>
    <name evidence="10" type="ORF">BC6307_21365</name>
</gene>
<evidence type="ECO:0000256" key="1">
    <source>
        <dbReference type="ARBA" id="ARBA00004651"/>
    </source>
</evidence>
<reference evidence="10 11" key="1">
    <citation type="submission" date="2016-12" db="EMBL/GenBank/DDBJ databases">
        <title>The whole genome sequencing and assembly of Bacillus cohnii DSM 6307T strain.</title>
        <authorList>
            <person name="Lee Y.-J."/>
            <person name="Yi H."/>
            <person name="Bahn Y.-S."/>
            <person name="Kim J.F."/>
            <person name="Lee D.-W."/>
        </authorList>
    </citation>
    <scope>NUCLEOTIDE SEQUENCE [LARGE SCALE GENOMIC DNA]</scope>
    <source>
        <strain evidence="10 11">DSM 6307</strain>
    </source>
</reference>
<keyword evidence="5 8" id="KW-0573">Peptidoglycan synthesis</keyword>
<feature type="transmembrane region" description="Helical" evidence="8">
    <location>
        <begin position="155"/>
        <end position="173"/>
    </location>
</feature>
<dbReference type="InterPro" id="IPR004268">
    <property type="entry name" value="MurJ"/>
</dbReference>
<keyword evidence="3 8" id="KW-0812">Transmembrane</keyword>
<dbReference type="InterPro" id="IPR051050">
    <property type="entry name" value="Lipid_II_flippase_MurJ/MviN"/>
</dbReference>
<dbReference type="GO" id="GO:0005886">
    <property type="term" value="C:plasma membrane"/>
    <property type="evidence" value="ECO:0007669"/>
    <property type="project" value="UniProtKB-SubCell"/>
</dbReference>
<dbReference type="Proteomes" id="UP000215224">
    <property type="component" value="Chromosome"/>
</dbReference>
<feature type="transmembrane region" description="Helical" evidence="8">
    <location>
        <begin position="179"/>
        <end position="201"/>
    </location>
</feature>
<dbReference type="NCBIfam" id="TIGR01695">
    <property type="entry name" value="murJ_mviN"/>
    <property type="match status" value="1"/>
</dbReference>
<dbReference type="GO" id="GO:0015648">
    <property type="term" value="F:lipid-linked peptidoglycan transporter activity"/>
    <property type="evidence" value="ECO:0007669"/>
    <property type="project" value="UniProtKB-UniRule"/>
</dbReference>
<evidence type="ECO:0000256" key="6">
    <source>
        <dbReference type="ARBA" id="ARBA00022989"/>
    </source>
</evidence>
<evidence type="ECO:0000256" key="5">
    <source>
        <dbReference type="ARBA" id="ARBA00022984"/>
    </source>
</evidence>
<dbReference type="GO" id="GO:0008360">
    <property type="term" value="P:regulation of cell shape"/>
    <property type="evidence" value="ECO:0007669"/>
    <property type="project" value="UniProtKB-UniRule"/>
</dbReference>
<protein>
    <recommendedName>
        <fullName evidence="8">Probable lipid II flippase MurJ</fullName>
    </recommendedName>
</protein>
<feature type="transmembrane region" description="Helical" evidence="8">
    <location>
        <begin position="38"/>
        <end position="64"/>
    </location>
</feature>
<evidence type="ECO:0000313" key="10">
    <source>
        <dbReference type="EMBL" id="AST93630.1"/>
    </source>
</evidence>
<dbReference type="UniPathway" id="UPA00219"/>